<sequence length="538" mass="61353">MASTSSHVENDCTPRRNPRRSCARKEPWKFDNEDENGENKETSDIDDYDDMDFQVYTSTPCSGQTSGGNTSNASAHVNYRSRNLKPSQKNKKMNKFVVDYDPDNDVFIHDGIKVNFNADTLKTHIKHFMKTSGVPAYKRSLSKCMKKIACTTPQRRPYKKRNPSVRKKREPREPEPDLSDESPEVVTTPSYPQKRTPESTLRAMIYTRDFLNRLAQKRKEAAAKQADRLSDERRKVIESEILKGVVAFVDVISHADEDISSVIKKELEKLGAVVVPTFTKNDPVSIILFNDGHVSTYKKAKKRGIPLVSVLWIEECRRIGAKAPADQFPAYKTERYESPAFVKELKKRKFLYASERMNPRKQRKRRGQAEKNASPEIPEHESPTSSEAASDHDLHGPAWLNEIEGSNGMMRILVNMTKVTEGQFREMMEEPEDSEKYEISPLPMRLLHKHARDLSAKKSSNADSELTTPCSKKLNVQSKIHSIGEKSSLEEDVTSVRDSDTSECTNENVDKITTKMNTTPIARRISSRVHKVRRILSY</sequence>
<dbReference type="Pfam" id="PF12738">
    <property type="entry name" value="PTCB-BRCT"/>
    <property type="match status" value="1"/>
</dbReference>
<dbReference type="SMART" id="SM00292">
    <property type="entry name" value="BRCT"/>
    <property type="match status" value="1"/>
</dbReference>
<evidence type="ECO:0000313" key="3">
    <source>
        <dbReference type="EMBL" id="KAK7794285.1"/>
    </source>
</evidence>
<protein>
    <recommendedName>
        <fullName evidence="2">BRCT domain-containing protein</fullName>
    </recommendedName>
</protein>
<feature type="domain" description="BRCT" evidence="2">
    <location>
        <begin position="237"/>
        <end position="330"/>
    </location>
</feature>
<organism evidence="3 4">
    <name type="scientific">Gryllus longicercus</name>
    <dbReference type="NCBI Taxonomy" id="2509291"/>
    <lineage>
        <taxon>Eukaryota</taxon>
        <taxon>Metazoa</taxon>
        <taxon>Ecdysozoa</taxon>
        <taxon>Arthropoda</taxon>
        <taxon>Hexapoda</taxon>
        <taxon>Insecta</taxon>
        <taxon>Pterygota</taxon>
        <taxon>Neoptera</taxon>
        <taxon>Polyneoptera</taxon>
        <taxon>Orthoptera</taxon>
        <taxon>Ensifera</taxon>
        <taxon>Gryllidea</taxon>
        <taxon>Grylloidea</taxon>
        <taxon>Gryllidae</taxon>
        <taxon>Gryllinae</taxon>
        <taxon>Gryllus</taxon>
    </lineage>
</organism>
<evidence type="ECO:0000256" key="1">
    <source>
        <dbReference type="SAM" id="MobiDB-lite"/>
    </source>
</evidence>
<dbReference type="AlphaFoldDB" id="A0AAN9VDK2"/>
<dbReference type="InterPro" id="IPR001357">
    <property type="entry name" value="BRCT_dom"/>
</dbReference>
<dbReference type="GO" id="GO:0000278">
    <property type="term" value="P:mitotic cell cycle"/>
    <property type="evidence" value="ECO:0007669"/>
    <property type="project" value="TreeGrafter"/>
</dbReference>
<feature type="region of interest" description="Disordered" evidence="1">
    <location>
        <begin position="1"/>
        <end position="49"/>
    </location>
</feature>
<feature type="region of interest" description="Disordered" evidence="1">
    <location>
        <begin position="148"/>
        <end position="196"/>
    </location>
</feature>
<feature type="compositionally biased region" description="Basic residues" evidence="1">
    <location>
        <begin position="156"/>
        <end position="169"/>
    </location>
</feature>
<dbReference type="PANTHER" id="PTHR14625">
    <property type="entry name" value="MICROCEPHALIN"/>
    <property type="match status" value="1"/>
</dbReference>
<dbReference type="SUPFAM" id="SSF52113">
    <property type="entry name" value="BRCT domain"/>
    <property type="match status" value="1"/>
</dbReference>
<dbReference type="PROSITE" id="PS50172">
    <property type="entry name" value="BRCT"/>
    <property type="match status" value="1"/>
</dbReference>
<feature type="compositionally biased region" description="Basic and acidic residues" evidence="1">
    <location>
        <begin position="23"/>
        <end position="43"/>
    </location>
</feature>
<comment type="caution">
    <text evidence="3">The sequence shown here is derived from an EMBL/GenBank/DDBJ whole genome shotgun (WGS) entry which is preliminary data.</text>
</comment>
<dbReference type="InterPro" id="IPR022047">
    <property type="entry name" value="Microcephalin-like"/>
</dbReference>
<name>A0AAN9VDK2_9ORTH</name>
<keyword evidence="4" id="KW-1185">Reference proteome</keyword>
<evidence type="ECO:0000313" key="4">
    <source>
        <dbReference type="Proteomes" id="UP001378592"/>
    </source>
</evidence>
<reference evidence="3 4" key="1">
    <citation type="submission" date="2024-03" db="EMBL/GenBank/DDBJ databases">
        <title>The genome assembly and annotation of the cricket Gryllus longicercus Weissman &amp; Gray.</title>
        <authorList>
            <person name="Szrajer S."/>
            <person name="Gray D."/>
            <person name="Ylla G."/>
        </authorList>
    </citation>
    <scope>NUCLEOTIDE SEQUENCE [LARGE SCALE GENOMIC DNA]</scope>
    <source>
        <strain evidence="3">DAG 2021-001</strain>
        <tissue evidence="3">Whole body minus gut</tissue>
    </source>
</reference>
<dbReference type="Gene3D" id="3.40.50.10190">
    <property type="entry name" value="BRCT domain"/>
    <property type="match status" value="1"/>
</dbReference>
<dbReference type="PANTHER" id="PTHR14625:SF3">
    <property type="entry name" value="MICROCEPHALIN"/>
    <property type="match status" value="1"/>
</dbReference>
<dbReference type="EMBL" id="JAZDUA010000339">
    <property type="protein sequence ID" value="KAK7794285.1"/>
    <property type="molecule type" value="Genomic_DNA"/>
</dbReference>
<accession>A0AAN9VDK2</accession>
<dbReference type="Proteomes" id="UP001378592">
    <property type="component" value="Unassembled WGS sequence"/>
</dbReference>
<dbReference type="InterPro" id="IPR036420">
    <property type="entry name" value="BRCT_dom_sf"/>
</dbReference>
<evidence type="ECO:0000259" key="2">
    <source>
        <dbReference type="PROSITE" id="PS50172"/>
    </source>
</evidence>
<dbReference type="CDD" id="cd17716">
    <property type="entry name" value="BRCT_microcephalin_rpt1"/>
    <property type="match status" value="1"/>
</dbReference>
<feature type="region of interest" description="Disordered" evidence="1">
    <location>
        <begin position="353"/>
        <end position="401"/>
    </location>
</feature>
<gene>
    <name evidence="3" type="ORF">R5R35_014571</name>
</gene>
<proteinExistence type="predicted"/>